<dbReference type="RefSeq" id="WP_133321002.1">
    <property type="nucleotide sequence ID" value="NZ_SMTF01000003.1"/>
</dbReference>
<sequence length="132" mass="13615">MNALRNFTVALCLGLFAIAPAFAQEDSAAIATASAVLDQMEAGDFEAASGDFNDNLKAQIDAVQLAGVQLQIESAGAVQSRGEPLVSERDGFTVVVYRIQREHAAIDATVAIDGDGKVAGLHFAPATAPAAQ</sequence>
<dbReference type="AlphaFoldDB" id="A0A4R5TXQ7"/>
<keyword evidence="1" id="KW-0732">Signal</keyword>
<gene>
    <name evidence="3" type="ORF">E2F46_05015</name>
</gene>
<protein>
    <submittedName>
        <fullName evidence="3">DUF3887 domain-containing protein</fullName>
    </submittedName>
</protein>
<evidence type="ECO:0000256" key="1">
    <source>
        <dbReference type="SAM" id="SignalP"/>
    </source>
</evidence>
<evidence type="ECO:0000313" key="3">
    <source>
        <dbReference type="EMBL" id="TDK25970.1"/>
    </source>
</evidence>
<dbReference type="InterPro" id="IPR024981">
    <property type="entry name" value="DUF3887"/>
</dbReference>
<comment type="caution">
    <text evidence="3">The sequence shown here is derived from an EMBL/GenBank/DDBJ whole genome shotgun (WGS) entry which is preliminary data.</text>
</comment>
<name>A0A4R5TXQ7_9GAMM</name>
<keyword evidence="4" id="KW-1185">Reference proteome</keyword>
<dbReference type="Gene3D" id="3.10.450.590">
    <property type="match status" value="1"/>
</dbReference>
<dbReference type="Proteomes" id="UP000294796">
    <property type="component" value="Unassembled WGS sequence"/>
</dbReference>
<feature type="signal peptide" evidence="1">
    <location>
        <begin position="1"/>
        <end position="23"/>
    </location>
</feature>
<accession>A0A4R5TXQ7</accession>
<dbReference type="OrthoDB" id="5955964at2"/>
<evidence type="ECO:0000313" key="4">
    <source>
        <dbReference type="Proteomes" id="UP000294796"/>
    </source>
</evidence>
<reference evidence="3 4" key="1">
    <citation type="submission" date="2019-03" db="EMBL/GenBank/DDBJ databases">
        <title>Luteimonas zhaokaii sp.nov., isolated from the rectal contents of Plateau pika in Yushu, Qinghai Province, China.</title>
        <authorList>
            <person name="Zhang G."/>
        </authorList>
    </citation>
    <scope>NUCLEOTIDE SEQUENCE [LARGE SCALE GENOMIC DNA]</scope>
    <source>
        <strain evidence="3 4">B9</strain>
    </source>
</reference>
<dbReference type="Pfam" id="PF13026">
    <property type="entry name" value="DUF3887"/>
    <property type="match status" value="1"/>
</dbReference>
<proteinExistence type="predicted"/>
<feature type="chain" id="PRO_5020361700" evidence="1">
    <location>
        <begin position="24"/>
        <end position="132"/>
    </location>
</feature>
<feature type="domain" description="DUF3887" evidence="2">
    <location>
        <begin position="33"/>
        <end position="121"/>
    </location>
</feature>
<dbReference type="EMBL" id="SMTF01000003">
    <property type="protein sequence ID" value="TDK25970.1"/>
    <property type="molecule type" value="Genomic_DNA"/>
</dbReference>
<evidence type="ECO:0000259" key="2">
    <source>
        <dbReference type="Pfam" id="PF13026"/>
    </source>
</evidence>
<organism evidence="3 4">
    <name type="scientific">Luteimonas aestuarii</name>
    <dbReference type="NCBI Taxonomy" id="453837"/>
    <lineage>
        <taxon>Bacteria</taxon>
        <taxon>Pseudomonadati</taxon>
        <taxon>Pseudomonadota</taxon>
        <taxon>Gammaproteobacteria</taxon>
        <taxon>Lysobacterales</taxon>
        <taxon>Lysobacteraceae</taxon>
        <taxon>Luteimonas</taxon>
    </lineage>
</organism>